<feature type="binding site" evidence="7">
    <location>
        <position position="207"/>
    </location>
    <ligand>
        <name>substrate</name>
    </ligand>
</feature>
<name>A0ABY9R4W5_9BACT</name>
<dbReference type="InterPro" id="IPR014732">
    <property type="entry name" value="OMPdecase"/>
</dbReference>
<dbReference type="InterPro" id="IPR001754">
    <property type="entry name" value="OMPdeCOase_dom"/>
</dbReference>
<evidence type="ECO:0000256" key="3">
    <source>
        <dbReference type="ARBA" id="ARBA00022793"/>
    </source>
</evidence>
<protein>
    <recommendedName>
        <fullName evidence="7">Orotidine 5'-phosphate decarboxylase</fullName>
        <ecNumber evidence="7">4.1.1.23</ecNumber>
    </recommendedName>
    <alternativeName>
        <fullName evidence="7">OMP decarboxylase</fullName>
        <shortName evidence="7">OMPDCase</shortName>
        <shortName evidence="7">OMPdecase</shortName>
    </alternativeName>
</protein>
<dbReference type="NCBIfam" id="TIGR01740">
    <property type="entry name" value="pyrF"/>
    <property type="match status" value="1"/>
</dbReference>
<accession>A0ABY9R4W5</accession>
<dbReference type="InterPro" id="IPR013785">
    <property type="entry name" value="Aldolase_TIM"/>
</dbReference>
<dbReference type="PANTHER" id="PTHR32119">
    <property type="entry name" value="OROTIDINE 5'-PHOSPHATE DECARBOXYLASE"/>
    <property type="match status" value="1"/>
</dbReference>
<dbReference type="Proteomes" id="UP001180616">
    <property type="component" value="Chromosome"/>
</dbReference>
<evidence type="ECO:0000313" key="10">
    <source>
        <dbReference type="EMBL" id="WMW66791.1"/>
    </source>
</evidence>
<keyword evidence="5 7" id="KW-0456">Lyase</keyword>
<comment type="similarity">
    <text evidence="7">Belongs to the OMP decarboxylase family. Type 1 subfamily.</text>
</comment>
<dbReference type="PANTHER" id="PTHR32119:SF2">
    <property type="entry name" value="OROTIDINE 5'-PHOSPHATE DECARBOXYLASE"/>
    <property type="match status" value="1"/>
</dbReference>
<dbReference type="HAMAP" id="MF_01200_B">
    <property type="entry name" value="OMPdecase_type1_B"/>
    <property type="match status" value="1"/>
</dbReference>
<dbReference type="SMART" id="SM00934">
    <property type="entry name" value="OMPdecase"/>
    <property type="match status" value="1"/>
</dbReference>
<evidence type="ECO:0000256" key="7">
    <source>
        <dbReference type="HAMAP-Rule" id="MF_01200"/>
    </source>
</evidence>
<comment type="catalytic activity">
    <reaction evidence="6 7 8">
        <text>orotidine 5'-phosphate + H(+) = UMP + CO2</text>
        <dbReference type="Rhea" id="RHEA:11596"/>
        <dbReference type="ChEBI" id="CHEBI:15378"/>
        <dbReference type="ChEBI" id="CHEBI:16526"/>
        <dbReference type="ChEBI" id="CHEBI:57538"/>
        <dbReference type="ChEBI" id="CHEBI:57865"/>
        <dbReference type="EC" id="4.1.1.23"/>
    </reaction>
</comment>
<organism evidence="10 11">
    <name type="scientific">Nitratidesulfovibrio liaohensis</name>
    <dbReference type="NCBI Taxonomy" id="2604158"/>
    <lineage>
        <taxon>Bacteria</taxon>
        <taxon>Pseudomonadati</taxon>
        <taxon>Thermodesulfobacteriota</taxon>
        <taxon>Desulfovibrionia</taxon>
        <taxon>Desulfovibrionales</taxon>
        <taxon>Desulfovibrionaceae</taxon>
        <taxon>Nitratidesulfovibrio</taxon>
    </lineage>
</organism>
<feature type="active site" description="Proton donor" evidence="7">
    <location>
        <position position="72"/>
    </location>
</feature>
<evidence type="ECO:0000256" key="6">
    <source>
        <dbReference type="ARBA" id="ARBA00049157"/>
    </source>
</evidence>
<dbReference type="InterPro" id="IPR047596">
    <property type="entry name" value="OMPdecase_bac"/>
</dbReference>
<feature type="binding site" evidence="7">
    <location>
        <position position="228"/>
    </location>
    <ligand>
        <name>substrate</name>
    </ligand>
</feature>
<comment type="function">
    <text evidence="1 7">Catalyzes the decarboxylation of orotidine 5'-monophosphate (OMP) to uridine 5'-monophosphate (UMP).</text>
</comment>
<feature type="domain" description="Orotidine 5'-phosphate decarboxylase" evidence="9">
    <location>
        <begin position="3"/>
        <end position="243"/>
    </location>
</feature>
<feature type="binding site" evidence="7">
    <location>
        <position position="193"/>
    </location>
    <ligand>
        <name>substrate</name>
    </ligand>
</feature>
<dbReference type="Pfam" id="PF00215">
    <property type="entry name" value="OMPdecase"/>
    <property type="match status" value="1"/>
</dbReference>
<reference evidence="10" key="1">
    <citation type="submission" date="2023-09" db="EMBL/GenBank/DDBJ databases">
        <authorList>
            <consortium name="CW5 consortium"/>
            <person name="Lu C.-W."/>
        </authorList>
    </citation>
    <scope>NUCLEOTIDE SEQUENCE</scope>
    <source>
        <strain evidence="10">KPS</strain>
    </source>
</reference>
<feature type="binding site" evidence="7">
    <location>
        <position position="43"/>
    </location>
    <ligand>
        <name>substrate</name>
    </ligand>
</feature>
<evidence type="ECO:0000256" key="5">
    <source>
        <dbReference type="ARBA" id="ARBA00023239"/>
    </source>
</evidence>
<dbReference type="InterPro" id="IPR018089">
    <property type="entry name" value="OMPdecase_AS"/>
</dbReference>
<dbReference type="NCBIfam" id="NF001273">
    <property type="entry name" value="PRK00230.1"/>
    <property type="match status" value="1"/>
</dbReference>
<feature type="binding site" evidence="7">
    <location>
        <position position="9"/>
    </location>
    <ligand>
        <name>substrate</name>
    </ligand>
</feature>
<feature type="binding site" evidence="7">
    <location>
        <position position="135"/>
    </location>
    <ligand>
        <name>substrate</name>
    </ligand>
</feature>
<dbReference type="GO" id="GO:0004590">
    <property type="term" value="F:orotidine-5'-phosphate decarboxylase activity"/>
    <property type="evidence" value="ECO:0007669"/>
    <property type="project" value="UniProtKB-EC"/>
</dbReference>
<gene>
    <name evidence="7 10" type="primary">pyrF</name>
    <name evidence="10" type="ORF">KPS_001406</name>
</gene>
<sequence>MAELVIALDYPTMDAALATARGLRGAAKAAGAGESAGGRLWMKVGLELFTASGPEVVARLKDMGFPVFLDLKFHDIPNTVRGAVRSAVATGADMCNIHLSGGERMCRAAVEGLAEGAAVRGPGIAPILLGVTVLTSVAPGELPGGADPSAEASRLALCGREWGLSGVVCSGHEAEGIKQRCGSDFICLTPGIRPAAPQGSGSGGDDQRRVMTPAEAVRAGSDYLVVGRPVTGAAGPDGPAEAARRILAEIREA</sequence>
<comment type="subunit">
    <text evidence="7">Homodimer.</text>
</comment>
<evidence type="ECO:0000256" key="8">
    <source>
        <dbReference type="RuleBase" id="RU000512"/>
    </source>
</evidence>
<feature type="binding site" evidence="7">
    <location>
        <position position="227"/>
    </location>
    <ligand>
        <name>substrate</name>
    </ligand>
</feature>
<dbReference type="PROSITE" id="PS00156">
    <property type="entry name" value="OMPDECASE"/>
    <property type="match status" value="1"/>
</dbReference>
<evidence type="ECO:0000259" key="9">
    <source>
        <dbReference type="SMART" id="SM00934"/>
    </source>
</evidence>
<evidence type="ECO:0000256" key="2">
    <source>
        <dbReference type="ARBA" id="ARBA00004861"/>
    </source>
</evidence>
<proteinExistence type="inferred from homology"/>
<keyword evidence="4 7" id="KW-0665">Pyrimidine biosynthesis</keyword>
<dbReference type="CDD" id="cd04725">
    <property type="entry name" value="OMP_decarboxylase_like"/>
    <property type="match status" value="1"/>
</dbReference>
<dbReference type="EMBL" id="CP133659">
    <property type="protein sequence ID" value="WMW66791.1"/>
    <property type="molecule type" value="Genomic_DNA"/>
</dbReference>
<dbReference type="RefSeq" id="WP_309542653.1">
    <property type="nucleotide sequence ID" value="NZ_CP133659.1"/>
</dbReference>
<feature type="binding site" evidence="7">
    <location>
        <begin position="70"/>
        <end position="79"/>
    </location>
    <ligand>
        <name>substrate</name>
    </ligand>
</feature>
<evidence type="ECO:0000256" key="4">
    <source>
        <dbReference type="ARBA" id="ARBA00022975"/>
    </source>
</evidence>
<comment type="pathway">
    <text evidence="2 7 8">Pyrimidine metabolism; UMP biosynthesis via de novo pathway; UMP from orotate: step 2/2.</text>
</comment>
<keyword evidence="3 7" id="KW-0210">Decarboxylase</keyword>
<dbReference type="Gene3D" id="3.20.20.70">
    <property type="entry name" value="Aldolase class I"/>
    <property type="match status" value="1"/>
</dbReference>
<keyword evidence="11" id="KW-1185">Reference proteome</keyword>
<dbReference type="InterPro" id="IPR011060">
    <property type="entry name" value="RibuloseP-bd_barrel"/>
</dbReference>
<evidence type="ECO:0000256" key="1">
    <source>
        <dbReference type="ARBA" id="ARBA00002356"/>
    </source>
</evidence>
<dbReference type="SUPFAM" id="SSF51366">
    <property type="entry name" value="Ribulose-phoshate binding barrel"/>
    <property type="match status" value="1"/>
</dbReference>
<evidence type="ECO:0000313" key="11">
    <source>
        <dbReference type="Proteomes" id="UP001180616"/>
    </source>
</evidence>
<dbReference type="EC" id="4.1.1.23" evidence="7"/>